<proteinExistence type="predicted"/>
<protein>
    <recommendedName>
        <fullName evidence="3">Polyketide cyclase / dehydrase and lipid transport</fullName>
    </recommendedName>
</protein>
<dbReference type="InterPro" id="IPR023393">
    <property type="entry name" value="START-like_dom_sf"/>
</dbReference>
<accession>A0A928YUB5</accession>
<evidence type="ECO:0000313" key="2">
    <source>
        <dbReference type="Proteomes" id="UP000652567"/>
    </source>
</evidence>
<dbReference type="Gene3D" id="3.30.530.20">
    <property type="match status" value="1"/>
</dbReference>
<dbReference type="PANTHER" id="PTHR36166">
    <property type="entry name" value="CHROMOSOME 9, WHOLE GENOME SHOTGUN SEQUENCE"/>
    <property type="match status" value="1"/>
</dbReference>
<dbReference type="EMBL" id="PRDL01000001">
    <property type="protein sequence ID" value="MBE8715933.1"/>
    <property type="molecule type" value="Genomic_DNA"/>
</dbReference>
<sequence>MLYFPEIGAMSSSDVRVETEIEASADTVWNIISSFSKWSDWHKSGVEVRMKNGVPVLLKTQMSGLPLRINLNKVKIVERRHLEWTGTLPIIGGLLRGIRKFTLSEISESRCKLIQEETFCGAFSGLAKRKLITSYQHRYSLHNQKIKAIAESKYNKA</sequence>
<evidence type="ECO:0000313" key="1">
    <source>
        <dbReference type="EMBL" id="MBE8715933.1"/>
    </source>
</evidence>
<gene>
    <name evidence="1" type="ORF">C4F51_01860</name>
</gene>
<reference evidence="1" key="1">
    <citation type="submission" date="2018-07" db="EMBL/GenBank/DDBJ databases">
        <title>Genome assembly of strain Ka43.</title>
        <authorList>
            <person name="Kukolya J."/>
            <person name="Nagy I."/>
            <person name="Horvath B."/>
            <person name="Toth A."/>
        </authorList>
    </citation>
    <scope>NUCLEOTIDE SEQUENCE</scope>
    <source>
        <strain evidence="1">KB43</strain>
    </source>
</reference>
<keyword evidence="2" id="KW-1185">Reference proteome</keyword>
<dbReference type="PANTHER" id="PTHR36166:SF1">
    <property type="entry name" value="SRPBCC DOMAIN-CONTAINING PROTEIN"/>
    <property type="match status" value="1"/>
</dbReference>
<organism evidence="1 2">
    <name type="scientific">Cellvibrio polysaccharolyticus</name>
    <dbReference type="NCBI Taxonomy" id="2082724"/>
    <lineage>
        <taxon>Bacteria</taxon>
        <taxon>Pseudomonadati</taxon>
        <taxon>Pseudomonadota</taxon>
        <taxon>Gammaproteobacteria</taxon>
        <taxon>Cellvibrionales</taxon>
        <taxon>Cellvibrionaceae</taxon>
        <taxon>Cellvibrio</taxon>
    </lineage>
</organism>
<dbReference type="AlphaFoldDB" id="A0A928YUB5"/>
<dbReference type="Proteomes" id="UP000652567">
    <property type="component" value="Unassembled WGS sequence"/>
</dbReference>
<dbReference type="InterPro" id="IPR019587">
    <property type="entry name" value="Polyketide_cyclase/dehydratase"/>
</dbReference>
<evidence type="ECO:0008006" key="3">
    <source>
        <dbReference type="Google" id="ProtNLM"/>
    </source>
</evidence>
<dbReference type="SUPFAM" id="SSF55961">
    <property type="entry name" value="Bet v1-like"/>
    <property type="match status" value="1"/>
</dbReference>
<comment type="caution">
    <text evidence="1">The sequence shown here is derived from an EMBL/GenBank/DDBJ whole genome shotgun (WGS) entry which is preliminary data.</text>
</comment>
<name>A0A928YUB5_9GAMM</name>
<dbReference type="Pfam" id="PF10604">
    <property type="entry name" value="Polyketide_cyc2"/>
    <property type="match status" value="1"/>
</dbReference>